<protein>
    <recommendedName>
        <fullName evidence="1">Thioredoxin domain-containing protein</fullName>
    </recommendedName>
</protein>
<dbReference type="Pfam" id="PF00578">
    <property type="entry name" value="AhpC-TSA"/>
    <property type="match status" value="1"/>
</dbReference>
<dbReference type="Gene3D" id="3.40.30.10">
    <property type="entry name" value="Glutaredoxin"/>
    <property type="match status" value="1"/>
</dbReference>
<dbReference type="PROSITE" id="PS51352">
    <property type="entry name" value="THIOREDOXIN_2"/>
    <property type="match status" value="1"/>
</dbReference>
<dbReference type="EMBL" id="CACVAR010000329">
    <property type="protein sequence ID" value="CAA6821854.1"/>
    <property type="molecule type" value="Genomic_DNA"/>
</dbReference>
<dbReference type="InterPro" id="IPR013766">
    <property type="entry name" value="Thioredoxin_domain"/>
</dbReference>
<dbReference type="InterPro" id="IPR036249">
    <property type="entry name" value="Thioredoxin-like_sf"/>
</dbReference>
<evidence type="ECO:0000313" key="2">
    <source>
        <dbReference type="EMBL" id="CAA6821854.1"/>
    </source>
</evidence>
<dbReference type="GO" id="GO:0016491">
    <property type="term" value="F:oxidoreductase activity"/>
    <property type="evidence" value="ECO:0007669"/>
    <property type="project" value="InterPro"/>
</dbReference>
<feature type="domain" description="Thioredoxin" evidence="1">
    <location>
        <begin position="96"/>
        <end position="237"/>
    </location>
</feature>
<dbReference type="GO" id="GO:0016209">
    <property type="term" value="F:antioxidant activity"/>
    <property type="evidence" value="ECO:0007669"/>
    <property type="project" value="InterPro"/>
</dbReference>
<dbReference type="PANTHER" id="PTHR42852:SF13">
    <property type="entry name" value="PROTEIN DIPZ"/>
    <property type="match status" value="1"/>
</dbReference>
<sequence>MKITTRGLTQATILTTTLLFNTACFGLFGGGSVAPKNIQSTNMPTSTQPNPSLMTIAPECSDDLNSKSSCQKELIATKELKPKKMVTQTGGEVHKLRSIQGQPITIIERSNGYIFPELKNKIVILEMFGKNCSHCIKEMPIMNKLRRQYGNRLEIVALQVEGKMSPMQANALIKRHKISYPIISGETATNLQYHVQNTYGWTGVLPFIMLIKNGVTEASYRGEVTYNEINNDIRSLL</sequence>
<reference evidence="2" key="1">
    <citation type="submission" date="2020-01" db="EMBL/GenBank/DDBJ databases">
        <authorList>
            <person name="Meier V. D."/>
            <person name="Meier V D."/>
        </authorList>
    </citation>
    <scope>NUCLEOTIDE SEQUENCE</scope>
    <source>
        <strain evidence="2">HLG_WM_MAG_03</strain>
    </source>
</reference>
<dbReference type="InterPro" id="IPR000866">
    <property type="entry name" value="AhpC/TSA"/>
</dbReference>
<organism evidence="2">
    <name type="scientific">uncultured Sulfurovum sp</name>
    <dbReference type="NCBI Taxonomy" id="269237"/>
    <lineage>
        <taxon>Bacteria</taxon>
        <taxon>Pseudomonadati</taxon>
        <taxon>Campylobacterota</taxon>
        <taxon>Epsilonproteobacteria</taxon>
        <taxon>Campylobacterales</taxon>
        <taxon>Sulfurovaceae</taxon>
        <taxon>Sulfurovum</taxon>
        <taxon>environmental samples</taxon>
    </lineage>
</organism>
<dbReference type="AlphaFoldDB" id="A0A6S6TQZ6"/>
<dbReference type="CDD" id="cd02966">
    <property type="entry name" value="TlpA_like_family"/>
    <property type="match status" value="1"/>
</dbReference>
<dbReference type="SUPFAM" id="SSF52833">
    <property type="entry name" value="Thioredoxin-like"/>
    <property type="match status" value="1"/>
</dbReference>
<dbReference type="PANTHER" id="PTHR42852">
    <property type="entry name" value="THIOL:DISULFIDE INTERCHANGE PROTEIN DSBE"/>
    <property type="match status" value="1"/>
</dbReference>
<evidence type="ECO:0000259" key="1">
    <source>
        <dbReference type="PROSITE" id="PS51352"/>
    </source>
</evidence>
<proteinExistence type="predicted"/>
<accession>A0A6S6TQZ6</accession>
<dbReference type="InterPro" id="IPR050553">
    <property type="entry name" value="Thioredoxin_ResA/DsbE_sf"/>
</dbReference>
<name>A0A6S6TQZ6_9BACT</name>
<gene>
    <name evidence="2" type="ORF">HELGO_WM22430</name>
</gene>